<name>A0A482VUP7_ASBVE</name>
<dbReference type="OrthoDB" id="6776077at2759"/>
<sequence length="76" mass="8621">MYTNPFNRTHCTIRQIIDKFLHVDNGSRNYKNSLKRSTSNCSNSSYNSCASRSSNSSSSSVKSSQPSSFNRKYISR</sequence>
<organism evidence="2 3">
    <name type="scientific">Asbolus verrucosus</name>
    <name type="common">Desert ironclad beetle</name>
    <dbReference type="NCBI Taxonomy" id="1661398"/>
    <lineage>
        <taxon>Eukaryota</taxon>
        <taxon>Metazoa</taxon>
        <taxon>Ecdysozoa</taxon>
        <taxon>Arthropoda</taxon>
        <taxon>Hexapoda</taxon>
        <taxon>Insecta</taxon>
        <taxon>Pterygota</taxon>
        <taxon>Neoptera</taxon>
        <taxon>Endopterygota</taxon>
        <taxon>Coleoptera</taxon>
        <taxon>Polyphaga</taxon>
        <taxon>Cucujiformia</taxon>
        <taxon>Tenebrionidae</taxon>
        <taxon>Pimeliinae</taxon>
        <taxon>Asbolus</taxon>
    </lineage>
</organism>
<evidence type="ECO:0000256" key="1">
    <source>
        <dbReference type="SAM" id="MobiDB-lite"/>
    </source>
</evidence>
<reference evidence="2 3" key="1">
    <citation type="submission" date="2017-03" db="EMBL/GenBank/DDBJ databases">
        <title>Genome of the blue death feigning beetle - Asbolus verrucosus.</title>
        <authorList>
            <person name="Rider S.D."/>
        </authorList>
    </citation>
    <scope>NUCLEOTIDE SEQUENCE [LARGE SCALE GENOMIC DNA]</scope>
    <source>
        <strain evidence="2">Butters</strain>
        <tissue evidence="2">Head and leg muscle</tissue>
    </source>
</reference>
<dbReference type="EMBL" id="QDEB01061703">
    <property type="protein sequence ID" value="RZC36470.1"/>
    <property type="molecule type" value="Genomic_DNA"/>
</dbReference>
<gene>
    <name evidence="2" type="ORF">BDFB_002284</name>
</gene>
<feature type="compositionally biased region" description="Low complexity" evidence="1">
    <location>
        <begin position="37"/>
        <end position="70"/>
    </location>
</feature>
<feature type="region of interest" description="Disordered" evidence="1">
    <location>
        <begin position="33"/>
        <end position="76"/>
    </location>
</feature>
<accession>A0A482VUP7</accession>
<dbReference type="AlphaFoldDB" id="A0A482VUP7"/>
<comment type="caution">
    <text evidence="2">The sequence shown here is derived from an EMBL/GenBank/DDBJ whole genome shotgun (WGS) entry which is preliminary data.</text>
</comment>
<dbReference type="Proteomes" id="UP000292052">
    <property type="component" value="Unassembled WGS sequence"/>
</dbReference>
<evidence type="ECO:0000313" key="3">
    <source>
        <dbReference type="Proteomes" id="UP000292052"/>
    </source>
</evidence>
<protein>
    <submittedName>
        <fullName evidence="2">Uncharacterized protein</fullName>
    </submittedName>
</protein>
<proteinExistence type="predicted"/>
<keyword evidence="3" id="KW-1185">Reference proteome</keyword>
<evidence type="ECO:0000313" key="2">
    <source>
        <dbReference type="EMBL" id="RZC36470.1"/>
    </source>
</evidence>